<evidence type="ECO:0000313" key="1">
    <source>
        <dbReference type="EMBL" id="GAA0810249.1"/>
    </source>
</evidence>
<dbReference type="RefSeq" id="WP_343813585.1">
    <property type="nucleotide sequence ID" value="NZ_BAAAFA010000001.1"/>
</dbReference>
<evidence type="ECO:0000313" key="2">
    <source>
        <dbReference type="Proteomes" id="UP001500021"/>
    </source>
</evidence>
<accession>A0ABN1L253</accession>
<reference evidence="1 2" key="1">
    <citation type="journal article" date="2019" name="Int. J. Syst. Evol. Microbiol.">
        <title>The Global Catalogue of Microorganisms (GCM) 10K type strain sequencing project: providing services to taxonomists for standard genome sequencing and annotation.</title>
        <authorList>
            <consortium name="The Broad Institute Genomics Platform"/>
            <consortium name="The Broad Institute Genome Sequencing Center for Infectious Disease"/>
            <person name="Wu L."/>
            <person name="Ma J."/>
        </authorList>
    </citation>
    <scope>NUCLEOTIDE SEQUENCE [LARGE SCALE GENOMIC DNA]</scope>
    <source>
        <strain evidence="1 2">JCM 15608</strain>
    </source>
</reference>
<gene>
    <name evidence="1" type="ORF">GCM10009111_00820</name>
</gene>
<keyword evidence="2" id="KW-1185">Reference proteome</keyword>
<organism evidence="1 2">
    <name type="scientific">Colwellia asteriadis</name>
    <dbReference type="NCBI Taxonomy" id="517723"/>
    <lineage>
        <taxon>Bacteria</taxon>
        <taxon>Pseudomonadati</taxon>
        <taxon>Pseudomonadota</taxon>
        <taxon>Gammaproteobacteria</taxon>
        <taxon>Alteromonadales</taxon>
        <taxon>Colwelliaceae</taxon>
        <taxon>Colwellia</taxon>
    </lineage>
</organism>
<sequence>MNLLPTALKHKLFSWVASSPTLLNIYYGQRQKFKGLLVNSSTDIVIEGFPRSANTFAVIAFKQAQVKEYQVAHHLHAEAQLKLAVKYNTPAIVVLREPISAISSLLVRDSNYNATQALQRYIDFYTVVKALKAQLVIAEFNEVTQNMGAIIKRCNTQFSRNFLSFDHTSANTQNVFDEIKAINQRKEQGKPSMIAMPNKEKEHRQIEYLSEINNHPLFTTANNLYISLKSTP</sequence>
<protein>
    <recommendedName>
        <fullName evidence="3">Sulfotransferase family protein</fullName>
    </recommendedName>
</protein>
<name>A0ABN1L253_9GAMM</name>
<dbReference type="EMBL" id="BAAAFA010000001">
    <property type="protein sequence ID" value="GAA0810249.1"/>
    <property type="molecule type" value="Genomic_DNA"/>
</dbReference>
<proteinExistence type="predicted"/>
<evidence type="ECO:0008006" key="3">
    <source>
        <dbReference type="Google" id="ProtNLM"/>
    </source>
</evidence>
<dbReference type="Proteomes" id="UP001500021">
    <property type="component" value="Unassembled WGS sequence"/>
</dbReference>
<comment type="caution">
    <text evidence="1">The sequence shown here is derived from an EMBL/GenBank/DDBJ whole genome shotgun (WGS) entry which is preliminary data.</text>
</comment>